<evidence type="ECO:0000313" key="1">
    <source>
        <dbReference type="EMBL" id="TGJ78872.1"/>
    </source>
</evidence>
<name>A0A4Z0YQL2_9PEZI</name>
<organism evidence="1 2">
    <name type="scientific">Xylaria hypoxylon</name>
    <dbReference type="NCBI Taxonomy" id="37992"/>
    <lineage>
        <taxon>Eukaryota</taxon>
        <taxon>Fungi</taxon>
        <taxon>Dikarya</taxon>
        <taxon>Ascomycota</taxon>
        <taxon>Pezizomycotina</taxon>
        <taxon>Sordariomycetes</taxon>
        <taxon>Xylariomycetidae</taxon>
        <taxon>Xylariales</taxon>
        <taxon>Xylariaceae</taxon>
        <taxon>Xylaria</taxon>
    </lineage>
</organism>
<dbReference type="PANTHER" id="PTHR36922">
    <property type="entry name" value="BLL2446 PROTEIN"/>
    <property type="match status" value="1"/>
</dbReference>
<keyword evidence="2" id="KW-1185">Reference proteome</keyword>
<evidence type="ECO:0000313" key="2">
    <source>
        <dbReference type="Proteomes" id="UP000297716"/>
    </source>
</evidence>
<dbReference type="EMBL" id="SKBN01000338">
    <property type="protein sequence ID" value="TGJ78872.1"/>
    <property type="molecule type" value="Genomic_DNA"/>
</dbReference>
<dbReference type="AlphaFoldDB" id="A0A4Z0YQL2"/>
<proteinExistence type="predicted"/>
<dbReference type="Pfam" id="PF09351">
    <property type="entry name" value="DUF1993"/>
    <property type="match status" value="1"/>
</dbReference>
<dbReference type="InterPro" id="IPR034660">
    <property type="entry name" value="DinB/YfiT-like"/>
</dbReference>
<dbReference type="InterPro" id="IPR018531">
    <property type="entry name" value="DUF1993"/>
</dbReference>
<dbReference type="SUPFAM" id="SSF109854">
    <property type="entry name" value="DinB/YfiT-like putative metalloenzymes"/>
    <property type="match status" value="1"/>
</dbReference>
<dbReference type="STRING" id="37992.A0A4Z0YQL2"/>
<dbReference type="OrthoDB" id="3724345at2759"/>
<reference evidence="1 2" key="1">
    <citation type="submission" date="2019-03" db="EMBL/GenBank/DDBJ databases">
        <title>Draft genome sequence of Xylaria hypoxylon DSM 108379, a ubiquitous saprotrophic-parasitic fungi on hardwood.</title>
        <authorList>
            <person name="Buettner E."/>
            <person name="Leonhardt S."/>
            <person name="Gebauer A.M."/>
            <person name="Liers C."/>
            <person name="Hofrichter M."/>
            <person name="Kellner H."/>
        </authorList>
    </citation>
    <scope>NUCLEOTIDE SEQUENCE [LARGE SCALE GENOMIC DNA]</scope>
    <source>
        <strain evidence="1 2">DSM 108379</strain>
    </source>
</reference>
<sequence>MTTLYDLTIPFLIKALKTEQNLLAKAEAFATEKGTPIAELLETRLAPDMWPLSQQIVIITLHAALAVLKLTGTPPPKINFGPAPLEDCKKYLAETLVILEAVTPESVNGKEEEIVGAMTGGATEAKMKALDYVEGYLKPNIYFHITTHYDILRSKGATLGKGDYLNPFVTIQQ</sequence>
<protein>
    <recommendedName>
        <fullName evidence="3">DUF1993 domain-containing protein</fullName>
    </recommendedName>
</protein>
<accession>A0A4Z0YQL2</accession>
<gene>
    <name evidence="1" type="ORF">E0Z10_g9893</name>
</gene>
<dbReference type="Proteomes" id="UP000297716">
    <property type="component" value="Unassembled WGS sequence"/>
</dbReference>
<dbReference type="PANTHER" id="PTHR36922:SF1">
    <property type="entry name" value="DUF1993 DOMAIN-CONTAINING PROTEIN"/>
    <property type="match status" value="1"/>
</dbReference>
<dbReference type="Gene3D" id="1.20.120.450">
    <property type="entry name" value="dinb family like domain"/>
    <property type="match status" value="1"/>
</dbReference>
<comment type="caution">
    <text evidence="1">The sequence shown here is derived from an EMBL/GenBank/DDBJ whole genome shotgun (WGS) entry which is preliminary data.</text>
</comment>
<evidence type="ECO:0008006" key="3">
    <source>
        <dbReference type="Google" id="ProtNLM"/>
    </source>
</evidence>